<keyword evidence="3 8" id="KW-1003">Cell membrane</keyword>
<feature type="transmembrane region" description="Helical" evidence="8">
    <location>
        <begin position="147"/>
        <end position="166"/>
    </location>
</feature>
<evidence type="ECO:0000313" key="10">
    <source>
        <dbReference type="EMBL" id="KMM83130.1"/>
    </source>
</evidence>
<dbReference type="EMBL" id="FNRS01000001">
    <property type="protein sequence ID" value="SEC81043.1"/>
    <property type="molecule type" value="Genomic_DNA"/>
</dbReference>
<feature type="domain" description="Major facilitator superfamily (MFS) profile" evidence="9">
    <location>
        <begin position="13"/>
        <end position="390"/>
    </location>
</feature>
<dbReference type="PANTHER" id="PTHR23517">
    <property type="entry name" value="RESISTANCE PROTEIN MDTM, PUTATIVE-RELATED-RELATED"/>
    <property type="match status" value="1"/>
</dbReference>
<name>A0A0J6GNG7_PSETA</name>
<evidence type="ECO:0000313" key="13">
    <source>
        <dbReference type="Proteomes" id="UP000183155"/>
    </source>
</evidence>
<evidence type="ECO:0000256" key="5">
    <source>
        <dbReference type="ARBA" id="ARBA00022692"/>
    </source>
</evidence>
<keyword evidence="7 8" id="KW-0472">Membrane</keyword>
<evidence type="ECO:0000256" key="3">
    <source>
        <dbReference type="ARBA" id="ARBA00022475"/>
    </source>
</evidence>
<dbReference type="PROSITE" id="PS50850">
    <property type="entry name" value="MFS"/>
    <property type="match status" value="1"/>
</dbReference>
<feature type="transmembrane region" description="Helical" evidence="8">
    <location>
        <begin position="362"/>
        <end position="386"/>
    </location>
</feature>
<accession>A0A0J6GNG7</accession>
<keyword evidence="5 8" id="KW-0812">Transmembrane</keyword>
<feature type="transmembrane region" description="Helical" evidence="8">
    <location>
        <begin position="7"/>
        <end position="28"/>
    </location>
</feature>
<keyword evidence="4 8" id="KW-0997">Cell inner membrane</keyword>
<proteinExistence type="inferred from homology"/>
<evidence type="ECO:0000256" key="2">
    <source>
        <dbReference type="ARBA" id="ARBA00022448"/>
    </source>
</evidence>
<organism evidence="10 12">
    <name type="scientific">Pseudomonas taetrolens</name>
    <dbReference type="NCBI Taxonomy" id="47884"/>
    <lineage>
        <taxon>Bacteria</taxon>
        <taxon>Pseudomonadati</taxon>
        <taxon>Pseudomonadota</taxon>
        <taxon>Gammaproteobacteria</taxon>
        <taxon>Pseudomonadales</taxon>
        <taxon>Pseudomonadaceae</taxon>
        <taxon>Pseudomonas</taxon>
    </lineage>
</organism>
<keyword evidence="2 8" id="KW-0813">Transport</keyword>
<evidence type="ECO:0000256" key="1">
    <source>
        <dbReference type="ARBA" id="ARBA00004651"/>
    </source>
</evidence>
<comment type="similarity">
    <text evidence="8">Belongs to the major facilitator superfamily. YhhS family.</text>
</comment>
<dbReference type="InterPro" id="IPR023008">
    <property type="entry name" value="MFS_YhhS-like"/>
</dbReference>
<keyword evidence="6 8" id="KW-1133">Transmembrane helix</keyword>
<reference evidence="11 13" key="2">
    <citation type="submission" date="2016-10" db="EMBL/GenBank/DDBJ databases">
        <authorList>
            <person name="Varghese N."/>
            <person name="Submissions S."/>
        </authorList>
    </citation>
    <scope>NUCLEOTIDE SEQUENCE [LARGE SCALE GENOMIC DNA]</scope>
    <source>
        <strain evidence="11 13">BS3652</strain>
    </source>
</reference>
<evidence type="ECO:0000256" key="7">
    <source>
        <dbReference type="ARBA" id="ARBA00023136"/>
    </source>
</evidence>
<dbReference type="Proteomes" id="UP000036395">
    <property type="component" value="Unassembled WGS sequence"/>
</dbReference>
<sequence>MPETQRPLAVTLQVVSIVLFTFIGYLNIGIPLAVLPGYVHNQLGYGTVIAGLVISLQYLATLLSRPYASRIIDNLGSKRAVMYGLAGCGLSGVFMLVSSWLSAAPALSLACLLIGRLVLGSAESLVGSGAIGWGIGRVGSQNTAKVISWNGIASYGAIAIGAPLGVMMVKQWGIWSMGASIIALGIVGLLLAWPKRAAPIVSGVRLPFLHVLGRVLPHGTGLALGSIGFGTIATFITLYYATNHWENAVLCLSLFGASFIGARLLFGNLINRIGGFKVAIVCLSVETLGLLLLWLAPNPELALAGAALSGFGFSLVFPALGVEAVNLVPASSRGAAVGAYSLFIDLSLGITGPLVGAVAAGFGFASIFLFAALAAFSGLLLSVYLYRQAKAARAG</sequence>
<dbReference type="NCBIfam" id="NF009048">
    <property type="entry name" value="PRK12382.1"/>
    <property type="match status" value="1"/>
</dbReference>
<dbReference type="RefSeq" id="WP_048383000.1">
    <property type="nucleotide sequence ID" value="NZ_FNRS01000001.1"/>
</dbReference>
<dbReference type="HAMAP" id="MF_01118">
    <property type="entry name" value="MFS_YhhS"/>
    <property type="match status" value="1"/>
</dbReference>
<feature type="transmembrane region" description="Helical" evidence="8">
    <location>
        <begin position="278"/>
        <end position="296"/>
    </location>
</feature>
<gene>
    <name evidence="11" type="ORF">SAMN04490203_3164</name>
    <name evidence="10" type="ORF">TU78_18225</name>
</gene>
<feature type="transmembrane region" description="Helical" evidence="8">
    <location>
        <begin position="107"/>
        <end position="135"/>
    </location>
</feature>
<feature type="transmembrane region" description="Helical" evidence="8">
    <location>
        <begin position="48"/>
        <end position="68"/>
    </location>
</feature>
<feature type="transmembrane region" description="Helical" evidence="8">
    <location>
        <begin position="302"/>
        <end position="322"/>
    </location>
</feature>
<dbReference type="CDD" id="cd17489">
    <property type="entry name" value="MFS_YfcJ_like"/>
    <property type="match status" value="1"/>
</dbReference>
<reference evidence="10 12" key="1">
    <citation type="submission" date="2015-02" db="EMBL/GenBank/DDBJ databases">
        <title>Pseudomonas helleri sp. nov. and Pseudomonas weihenstephanensis sp. nov., isolated from raw cows milk.</title>
        <authorList>
            <person name="von Neubeck M."/>
            <person name="Huptas C."/>
            <person name="Wenning M."/>
            <person name="Scherer S."/>
        </authorList>
    </citation>
    <scope>NUCLEOTIDE SEQUENCE [LARGE SCALE GENOMIC DNA]</scope>
    <source>
        <strain evidence="10 12">DSM 21104</strain>
    </source>
</reference>
<dbReference type="InterPro" id="IPR020846">
    <property type="entry name" value="MFS_dom"/>
</dbReference>
<evidence type="ECO:0000256" key="8">
    <source>
        <dbReference type="HAMAP-Rule" id="MF_01118"/>
    </source>
</evidence>
<comment type="caution">
    <text evidence="10">The sequence shown here is derived from an EMBL/GenBank/DDBJ whole genome shotgun (WGS) entry which is preliminary data.</text>
</comment>
<evidence type="ECO:0000313" key="12">
    <source>
        <dbReference type="Proteomes" id="UP000036395"/>
    </source>
</evidence>
<dbReference type="InterPro" id="IPR036259">
    <property type="entry name" value="MFS_trans_sf"/>
</dbReference>
<dbReference type="OrthoDB" id="322544at2"/>
<feature type="transmembrane region" description="Helical" evidence="8">
    <location>
        <begin position="215"/>
        <end position="241"/>
    </location>
</feature>
<feature type="transmembrane region" description="Helical" evidence="8">
    <location>
        <begin position="334"/>
        <end position="356"/>
    </location>
</feature>
<dbReference type="STRING" id="47884.SAMN04490203_3164"/>
<dbReference type="GO" id="GO:0005886">
    <property type="term" value="C:plasma membrane"/>
    <property type="evidence" value="ECO:0007669"/>
    <property type="project" value="UniProtKB-SubCell"/>
</dbReference>
<feature type="transmembrane region" description="Helical" evidence="8">
    <location>
        <begin position="247"/>
        <end position="266"/>
    </location>
</feature>
<evidence type="ECO:0000256" key="6">
    <source>
        <dbReference type="ARBA" id="ARBA00022989"/>
    </source>
</evidence>
<dbReference type="InterPro" id="IPR050171">
    <property type="entry name" value="MFS_Transporters"/>
</dbReference>
<evidence type="ECO:0000259" key="9">
    <source>
        <dbReference type="PROSITE" id="PS50850"/>
    </source>
</evidence>
<dbReference type="NCBIfam" id="NF003477">
    <property type="entry name" value="PRK05122.1"/>
    <property type="match status" value="1"/>
</dbReference>
<protein>
    <recommendedName>
        <fullName evidence="8">Uncharacterized MFS-type transporter SAMN04490203_3164</fullName>
    </recommendedName>
</protein>
<dbReference type="Proteomes" id="UP000183155">
    <property type="component" value="Unassembled WGS sequence"/>
</dbReference>
<dbReference type="SUPFAM" id="SSF103473">
    <property type="entry name" value="MFS general substrate transporter"/>
    <property type="match status" value="1"/>
</dbReference>
<dbReference type="GO" id="GO:0022857">
    <property type="term" value="F:transmembrane transporter activity"/>
    <property type="evidence" value="ECO:0007669"/>
    <property type="project" value="UniProtKB-UniRule"/>
</dbReference>
<dbReference type="PANTHER" id="PTHR23517:SF13">
    <property type="entry name" value="MAJOR FACILITATOR SUPERFAMILY MFS_1"/>
    <property type="match status" value="1"/>
</dbReference>
<evidence type="ECO:0000313" key="11">
    <source>
        <dbReference type="EMBL" id="SEC81043.1"/>
    </source>
</evidence>
<feature type="transmembrane region" description="Helical" evidence="8">
    <location>
        <begin position="172"/>
        <end position="194"/>
    </location>
</feature>
<dbReference type="Pfam" id="PF07690">
    <property type="entry name" value="MFS_1"/>
    <property type="match status" value="1"/>
</dbReference>
<dbReference type="Gene3D" id="1.20.1250.20">
    <property type="entry name" value="MFS general substrate transporter like domains"/>
    <property type="match status" value="1"/>
</dbReference>
<evidence type="ECO:0000256" key="4">
    <source>
        <dbReference type="ARBA" id="ARBA00022519"/>
    </source>
</evidence>
<comment type="subcellular location">
    <subcellularLocation>
        <location evidence="8">Cell inner membrane</location>
        <topology evidence="8">Multi-pass membrane protein</topology>
    </subcellularLocation>
    <subcellularLocation>
        <location evidence="1">Cell membrane</location>
        <topology evidence="1">Multi-pass membrane protein</topology>
    </subcellularLocation>
</comment>
<dbReference type="AlphaFoldDB" id="A0A0J6GNG7"/>
<dbReference type="InterPro" id="IPR011701">
    <property type="entry name" value="MFS"/>
</dbReference>
<keyword evidence="13" id="KW-1185">Reference proteome</keyword>
<feature type="transmembrane region" description="Helical" evidence="8">
    <location>
        <begin position="80"/>
        <end position="101"/>
    </location>
</feature>
<dbReference type="PATRIC" id="fig|47884.3.peg.4134"/>
<dbReference type="EMBL" id="JYLA01000008">
    <property type="protein sequence ID" value="KMM83130.1"/>
    <property type="molecule type" value="Genomic_DNA"/>
</dbReference>